<sequence length="91" mass="10230">MNKTDLIAELASANNITKVQASAFLDSLLDIWKDALKRKEEVKMLGFGSFFVKFSKSRMVNNPRTGEAMEIPSMHRVKFAPGKALQDIINE</sequence>
<evidence type="ECO:0000256" key="1">
    <source>
        <dbReference type="ARBA" id="ARBA00010529"/>
    </source>
</evidence>
<comment type="similarity">
    <text evidence="1 4">Belongs to the bacterial histone-like protein family.</text>
</comment>
<dbReference type="GO" id="GO:0003677">
    <property type="term" value="F:DNA binding"/>
    <property type="evidence" value="ECO:0007669"/>
    <property type="project" value="UniProtKB-KW"/>
</dbReference>
<evidence type="ECO:0000256" key="2">
    <source>
        <dbReference type="ARBA" id="ARBA00023067"/>
    </source>
</evidence>
<proteinExistence type="inferred from homology"/>
<accession>A0A2U8BS02</accession>
<dbReference type="GO" id="GO:0030527">
    <property type="term" value="F:structural constituent of chromatin"/>
    <property type="evidence" value="ECO:0007669"/>
    <property type="project" value="InterPro"/>
</dbReference>
<dbReference type="EMBL" id="CP025989">
    <property type="protein sequence ID" value="AWD33083.1"/>
    <property type="molecule type" value="Genomic_DNA"/>
</dbReference>
<dbReference type="InterPro" id="IPR010992">
    <property type="entry name" value="IHF-like_DNA-bd_dom_sf"/>
</dbReference>
<dbReference type="GO" id="GO:0030261">
    <property type="term" value="P:chromosome condensation"/>
    <property type="evidence" value="ECO:0007669"/>
    <property type="project" value="UniProtKB-KW"/>
</dbReference>
<dbReference type="Pfam" id="PF00216">
    <property type="entry name" value="Bac_DNA_binding"/>
    <property type="match status" value="1"/>
</dbReference>
<gene>
    <name evidence="5" type="ORF">Fsol_00284</name>
</gene>
<keyword evidence="2" id="KW-0226">DNA condensation</keyword>
<organism evidence="5 6">
    <name type="scientific">Candidatus Fokinia solitaria</name>
    <dbReference type="NCBI Taxonomy" id="1802984"/>
    <lineage>
        <taxon>Bacteria</taxon>
        <taxon>Pseudomonadati</taxon>
        <taxon>Pseudomonadota</taxon>
        <taxon>Alphaproteobacteria</taxon>
        <taxon>Rickettsiales</taxon>
        <taxon>Candidatus Midichloriaceae</taxon>
        <taxon>Candidatus Fokinia</taxon>
    </lineage>
</organism>
<evidence type="ECO:0000313" key="5">
    <source>
        <dbReference type="EMBL" id="AWD33083.1"/>
    </source>
</evidence>
<keyword evidence="6" id="KW-1185">Reference proteome</keyword>
<dbReference type="KEGG" id="fso:Fsol_00284"/>
<dbReference type="PRINTS" id="PR01727">
    <property type="entry name" value="DNABINDINGHU"/>
</dbReference>
<dbReference type="Gene3D" id="4.10.520.10">
    <property type="entry name" value="IHF-like DNA-binding proteins"/>
    <property type="match status" value="1"/>
</dbReference>
<evidence type="ECO:0000256" key="4">
    <source>
        <dbReference type="RuleBase" id="RU003939"/>
    </source>
</evidence>
<dbReference type="SMART" id="SM00411">
    <property type="entry name" value="BHL"/>
    <property type="match status" value="1"/>
</dbReference>
<dbReference type="Proteomes" id="UP000244519">
    <property type="component" value="Chromosome"/>
</dbReference>
<keyword evidence="3 5" id="KW-0238">DNA-binding</keyword>
<dbReference type="PANTHER" id="PTHR33175:SF3">
    <property type="entry name" value="DNA-BINDING PROTEIN HU-BETA"/>
    <property type="match status" value="1"/>
</dbReference>
<dbReference type="AlphaFoldDB" id="A0A2U8BS02"/>
<dbReference type="RefSeq" id="WP_158521603.1">
    <property type="nucleotide sequence ID" value="NZ_CP025989.1"/>
</dbReference>
<dbReference type="OrthoDB" id="9799835at2"/>
<protein>
    <submittedName>
        <fullName evidence="5">DNA-binding protein HU</fullName>
    </submittedName>
</protein>
<dbReference type="PANTHER" id="PTHR33175">
    <property type="entry name" value="DNA-BINDING PROTEIN HU"/>
    <property type="match status" value="1"/>
</dbReference>
<evidence type="ECO:0000256" key="3">
    <source>
        <dbReference type="ARBA" id="ARBA00023125"/>
    </source>
</evidence>
<reference evidence="5 6" key="1">
    <citation type="journal article" date="2018" name="Genome Biol. Evol.">
        <title>The Genome Sequence of "Candidatus Fokinia solitaria": Insights on Reductive Evolution in Rickettsiales.</title>
        <authorList>
            <person name="Floriano A.M."/>
            <person name="Castelli M."/>
            <person name="Krenek S."/>
            <person name="Berendonk T.U."/>
            <person name="Bazzocchi C."/>
            <person name="Petroni G."/>
            <person name="Sassera D."/>
        </authorList>
    </citation>
    <scope>NUCLEOTIDE SEQUENCE [LARGE SCALE GENOMIC DNA]</scope>
    <source>
        <strain evidence="5">Rio ETE_ALG 3VII</strain>
    </source>
</reference>
<dbReference type="CDD" id="cd13831">
    <property type="entry name" value="HU"/>
    <property type="match status" value="1"/>
</dbReference>
<name>A0A2U8BS02_9RICK</name>
<evidence type="ECO:0000313" key="6">
    <source>
        <dbReference type="Proteomes" id="UP000244519"/>
    </source>
</evidence>
<dbReference type="InterPro" id="IPR000119">
    <property type="entry name" value="Hist_DNA-bd"/>
</dbReference>
<dbReference type="SUPFAM" id="SSF47729">
    <property type="entry name" value="IHF-like DNA-binding proteins"/>
    <property type="match status" value="1"/>
</dbReference>